<evidence type="ECO:0000313" key="1">
    <source>
        <dbReference type="EMBL" id="OCL27012.1"/>
    </source>
</evidence>
<dbReference type="PANTHER" id="PTHR32329">
    <property type="entry name" value="BIFUNCTIONAL PROTEIN [INCLUDES 2-HYDROXYACYL-COA DEHYDRATASE (N-TER) AND ITS ACTIVATOR DOMAIN (C_TERM)-RELATED"/>
    <property type="match status" value="1"/>
</dbReference>
<comment type="caution">
    <text evidence="1">The sequence shown here is derived from an EMBL/GenBank/DDBJ whole genome shotgun (WGS) entry which is preliminary data.</text>
</comment>
<name>A0A1C0A9P8_9FIRM</name>
<dbReference type="Gene3D" id="3.40.50.11900">
    <property type="match status" value="1"/>
</dbReference>
<reference evidence="2" key="1">
    <citation type="submission" date="2016-07" db="EMBL/GenBank/DDBJ databases">
        <authorList>
            <person name="Florea S."/>
            <person name="Webb J.S."/>
            <person name="Jaromczyk J."/>
            <person name="Schardl C.L."/>
        </authorList>
    </citation>
    <scope>NUCLEOTIDE SEQUENCE [LARGE SCALE GENOMIC DNA]</scope>
    <source>
        <strain evidence="2">Z6</strain>
    </source>
</reference>
<dbReference type="Proteomes" id="UP000093514">
    <property type="component" value="Unassembled WGS sequence"/>
</dbReference>
<dbReference type="OrthoDB" id="9780120at2"/>
<reference evidence="1 2" key="2">
    <citation type="submission" date="2016-08" db="EMBL/GenBank/DDBJ databases">
        <title>Orenia metallireducens sp. nov. strain Z6, a Novel Metal-reducing Firmicute from the Deep Subsurface.</title>
        <authorList>
            <person name="Maxim B.I."/>
            <person name="Kenneth K."/>
            <person name="Flynn T.M."/>
            <person name="Oloughlin E.J."/>
            <person name="Locke R.A."/>
            <person name="Weber J.R."/>
            <person name="Egan S.M."/>
            <person name="Mackie R.I."/>
            <person name="Cann I.K."/>
        </authorList>
    </citation>
    <scope>NUCLEOTIDE SEQUENCE [LARGE SCALE GENOMIC DNA]</scope>
    <source>
        <strain evidence="1 2">Z6</strain>
    </source>
</reference>
<dbReference type="PANTHER" id="PTHR32329:SF2">
    <property type="entry name" value="BIFUNCTIONAL PROTEIN [INCLUDES 2-HYDROXYACYL-COA DEHYDRATASE (N-TER) AND ITS ACTIVATOR DOMAIN (C_TERM)"/>
    <property type="match status" value="1"/>
</dbReference>
<dbReference type="EMBL" id="LWDV01000008">
    <property type="protein sequence ID" value="OCL27012.1"/>
    <property type="molecule type" value="Genomic_DNA"/>
</dbReference>
<accession>A0A1C0A9P8</accession>
<sequence length="365" mass="41243">MKVTFPHMGTMSIAVKTLLIELGLEVVPPPPITQKTLDLGVKNSPEFACLPLKLNIGNYIEALEAGADTIIMGGGIGPCRFGYYGEVQKDILRDLGYNFNMVIFEPPQGHWREFYQSLKLLLGNISWTKIYIAWKKAWAKAQALDQISKLTNQTRPYLVKRKEATKIYKKGLDLIDKAQSISETEAAVKKIRTDFDSLERIEGFQPLKVGLVGEIYVILEPFTNLHIEEKLGELGVLVDRSIYLSEWIEEHLYFGIFRDNKHRQHIQQLAKPYLNHFVGGHGLESVGETVMYAEEDFDGVIHLGPFTCMPEIIAQSILPTVSKDLNIPVLSLSLDEHTGDAGYITRLEAFVDLLARKEEKEELII</sequence>
<dbReference type="InterPro" id="IPR051805">
    <property type="entry name" value="Dehydratase_Activator_Redct"/>
</dbReference>
<dbReference type="InterPro" id="IPR010327">
    <property type="entry name" value="FldB/FldC_alpha/beta"/>
</dbReference>
<organism evidence="1 2">
    <name type="scientific">Orenia metallireducens</name>
    <dbReference type="NCBI Taxonomy" id="1413210"/>
    <lineage>
        <taxon>Bacteria</taxon>
        <taxon>Bacillati</taxon>
        <taxon>Bacillota</taxon>
        <taxon>Clostridia</taxon>
        <taxon>Halanaerobiales</taxon>
        <taxon>Halobacteroidaceae</taxon>
        <taxon>Orenia</taxon>
    </lineage>
</organism>
<keyword evidence="2" id="KW-1185">Reference proteome</keyword>
<protein>
    <submittedName>
        <fullName evidence="1">CoA protein activase</fullName>
    </submittedName>
</protein>
<evidence type="ECO:0000313" key="2">
    <source>
        <dbReference type="Proteomes" id="UP000093514"/>
    </source>
</evidence>
<dbReference type="AlphaFoldDB" id="A0A1C0A9P8"/>
<proteinExistence type="predicted"/>
<dbReference type="Pfam" id="PF06050">
    <property type="entry name" value="HGD-D"/>
    <property type="match status" value="1"/>
</dbReference>
<dbReference type="RefSeq" id="WP_068716474.1">
    <property type="nucleotide sequence ID" value="NZ_LWDV01000008.1"/>
</dbReference>
<gene>
    <name evidence="1" type="ORF">U472_05875</name>
</gene>